<sequence length="212" mass="23313">MHSFDDLADDISTLLKNRGYMGYRGYKLENTSRNNLVAVTPCRAPMLPLEIEGLQPSHLRGNNKSESDQLVVNGVTPVTPVTRYFEEGEAANADNDFPPEWLAILAGLKERASPDWMMPDRWEVLLHDADRFLGRWSSTAHAMGWTALDLFGVHPTQPARRVDVMGLLLLVQGGEVIALTAEGALIRRASGAVLRFSRPSPGGVLLSEVAHV</sequence>
<dbReference type="OrthoDB" id="8266307at2"/>
<dbReference type="STRING" id="29421.B2M20_03055"/>
<comment type="caution">
    <text evidence="1">The sequence shown here is derived from an EMBL/GenBank/DDBJ whole genome shotgun (WGS) entry which is preliminary data.</text>
</comment>
<protein>
    <submittedName>
        <fullName evidence="1">Uncharacterized protein</fullName>
    </submittedName>
</protein>
<dbReference type="RefSeq" id="WP_079445633.1">
    <property type="nucleotide sequence ID" value="NZ_MWPQ01000009.1"/>
</dbReference>
<organism evidence="1 2">
    <name type="scientific">Nitrobacter vulgaris</name>
    <dbReference type="NCBI Taxonomy" id="29421"/>
    <lineage>
        <taxon>Bacteria</taxon>
        <taxon>Pseudomonadati</taxon>
        <taxon>Pseudomonadota</taxon>
        <taxon>Alphaproteobacteria</taxon>
        <taxon>Hyphomicrobiales</taxon>
        <taxon>Nitrobacteraceae</taxon>
        <taxon>Nitrobacter</taxon>
    </lineage>
</organism>
<keyword evidence="2" id="KW-1185">Reference proteome</keyword>
<dbReference type="AlphaFoldDB" id="A0A1V4I1Y7"/>
<reference evidence="1 2" key="1">
    <citation type="submission" date="2017-02" db="EMBL/GenBank/DDBJ databases">
        <title>Genome sequence of the nitrite-oxidizing bacterium Nitrobacter vulgaris strain Ab1.</title>
        <authorList>
            <person name="Mellbye B.L."/>
            <person name="Davis E.W."/>
            <person name="Spieck E."/>
            <person name="Chang J.H."/>
            <person name="Bottomley P.J."/>
            <person name="Sayavedra-Soto L.A."/>
        </authorList>
    </citation>
    <scope>NUCLEOTIDE SEQUENCE [LARGE SCALE GENOMIC DNA]</scope>
    <source>
        <strain evidence="1 2">Ab1</strain>
    </source>
</reference>
<evidence type="ECO:0000313" key="1">
    <source>
        <dbReference type="EMBL" id="OPH84129.1"/>
    </source>
</evidence>
<proteinExistence type="predicted"/>
<accession>A0A1V4I1Y7</accession>
<name>A0A1V4I1Y7_NITVU</name>
<evidence type="ECO:0000313" key="2">
    <source>
        <dbReference type="Proteomes" id="UP000189940"/>
    </source>
</evidence>
<dbReference type="Proteomes" id="UP000189940">
    <property type="component" value="Unassembled WGS sequence"/>
</dbReference>
<dbReference type="EMBL" id="MWPQ01000009">
    <property type="protein sequence ID" value="OPH84129.1"/>
    <property type="molecule type" value="Genomic_DNA"/>
</dbReference>
<gene>
    <name evidence="1" type="ORF">B2M20_03055</name>
</gene>